<evidence type="ECO:0000313" key="11">
    <source>
        <dbReference type="Proteomes" id="UP000028582"/>
    </source>
</evidence>
<keyword evidence="4" id="KW-0964">Secreted</keyword>
<sequence length="398" mass="45044">MGTSKTTLVVAICLVAVVCSTVLNDDMSNDANPTAAYLRPDNTADEDQNNEERGVNLNPLSGLTKLTANINSVVDTARLQIWLQLRTSADDVFRKMKLNSVKGNLLTDPKFLGWVKYVDDLNQKKPEAERISAAAVLTFHYMDDQLSTMLNAAMKNHKTKDLALTLQAQRLEDWRRRNTHPVDVLDLLSLEKNSILVNPVLTSWFKYLDEFNIRHPRQHVTRASALSDGLGDSRFAKVLEEGLKVDKTKAISKEMERELFAEWGTKKFTPDFIFGVVGLKNVIGYATGPILSDPVFKFWVRYMNEFNVKNPTKRATIFGTLTKNYGDEALVDMLVEAKKVVNTRTAAKSLESQLLLKWLHQKLHPGEVVRWMNADKSNEMLGTYTRLFSARYPKTTSQ</sequence>
<dbReference type="InterPro" id="IPR054463">
    <property type="entry name" value="PexRD54_WY"/>
</dbReference>
<feature type="domain" description="RxLR effector PexRD54 WY" evidence="9">
    <location>
        <begin position="80"/>
        <end position="118"/>
    </location>
</feature>
<accession>A0A080ZNT0</accession>
<evidence type="ECO:0000256" key="5">
    <source>
        <dbReference type="ARBA" id="ARBA00022729"/>
    </source>
</evidence>
<protein>
    <recommendedName>
        <fullName evidence="9">RxLR effector PexRD54 WY domain-containing protein</fullName>
    </recommendedName>
</protein>
<reference evidence="10 11" key="1">
    <citation type="submission" date="2013-11" db="EMBL/GenBank/DDBJ databases">
        <title>The Genome Sequence of Phytophthora parasitica P1976.</title>
        <authorList>
            <consortium name="The Broad Institute Genomics Platform"/>
            <person name="Russ C."/>
            <person name="Tyler B."/>
            <person name="Panabieres F."/>
            <person name="Shan W."/>
            <person name="Tripathy S."/>
            <person name="Grunwald N."/>
            <person name="Machado M."/>
            <person name="Johnson C.S."/>
            <person name="Walker B."/>
            <person name="Young S."/>
            <person name="Zeng Q."/>
            <person name="Gargeya S."/>
            <person name="Fitzgerald M."/>
            <person name="Haas B."/>
            <person name="Abouelleil A."/>
            <person name="Allen A.W."/>
            <person name="Alvarado L."/>
            <person name="Arachchi H.M."/>
            <person name="Berlin A.M."/>
            <person name="Chapman S.B."/>
            <person name="Gainer-Dewar J."/>
            <person name="Goldberg J."/>
            <person name="Griggs A."/>
            <person name="Gujja S."/>
            <person name="Hansen M."/>
            <person name="Howarth C."/>
            <person name="Imamovic A."/>
            <person name="Ireland A."/>
            <person name="Larimer J."/>
            <person name="McCowan C."/>
            <person name="Murphy C."/>
            <person name="Pearson M."/>
            <person name="Poon T.W."/>
            <person name="Priest M."/>
            <person name="Roberts A."/>
            <person name="Saif S."/>
            <person name="Shea T."/>
            <person name="Sisk P."/>
            <person name="Sykes S."/>
            <person name="Wortman J."/>
            <person name="Nusbaum C."/>
            <person name="Birren B."/>
        </authorList>
    </citation>
    <scope>NUCLEOTIDE SEQUENCE [LARGE SCALE GENOMIC DNA]</scope>
    <source>
        <strain evidence="10 11">P1976</strain>
    </source>
</reference>
<feature type="chain" id="PRO_5001753184" description="RxLR effector PexRD54 WY domain-containing protein" evidence="8">
    <location>
        <begin position="21"/>
        <end position="398"/>
    </location>
</feature>
<evidence type="ECO:0000256" key="8">
    <source>
        <dbReference type="SAM" id="SignalP"/>
    </source>
</evidence>
<evidence type="ECO:0000256" key="7">
    <source>
        <dbReference type="SAM" id="MobiDB-lite"/>
    </source>
</evidence>
<comment type="caution">
    <text evidence="10">The sequence shown here is derived from an EMBL/GenBank/DDBJ whole genome shotgun (WGS) entry which is preliminary data.</text>
</comment>
<organism evidence="10 11">
    <name type="scientific">Phytophthora nicotianae P1976</name>
    <dbReference type="NCBI Taxonomy" id="1317066"/>
    <lineage>
        <taxon>Eukaryota</taxon>
        <taxon>Sar</taxon>
        <taxon>Stramenopiles</taxon>
        <taxon>Oomycota</taxon>
        <taxon>Peronosporomycetes</taxon>
        <taxon>Peronosporales</taxon>
        <taxon>Peronosporaceae</taxon>
        <taxon>Phytophthora</taxon>
    </lineage>
</organism>
<feature type="region of interest" description="Disordered" evidence="7">
    <location>
        <begin position="33"/>
        <end position="57"/>
    </location>
</feature>
<keyword evidence="6" id="KW-0843">Virulence</keyword>
<dbReference type="Pfam" id="PF22748">
    <property type="entry name" value="PexRD54_WY"/>
    <property type="match status" value="1"/>
</dbReference>
<evidence type="ECO:0000313" key="10">
    <source>
        <dbReference type="EMBL" id="ETO68291.1"/>
    </source>
</evidence>
<evidence type="ECO:0000256" key="6">
    <source>
        <dbReference type="ARBA" id="ARBA00023026"/>
    </source>
</evidence>
<dbReference type="Proteomes" id="UP000028582">
    <property type="component" value="Unassembled WGS sequence"/>
</dbReference>
<comment type="similarity">
    <text evidence="3">Belongs to the RxLR effector family.</text>
</comment>
<gene>
    <name evidence="10" type="ORF">F444_14858</name>
</gene>
<evidence type="ECO:0000256" key="4">
    <source>
        <dbReference type="ARBA" id="ARBA00022525"/>
    </source>
</evidence>
<name>A0A080ZNT0_PHYNI</name>
<comment type="subcellular location">
    <subcellularLocation>
        <location evidence="1">Host cell</location>
    </subcellularLocation>
    <subcellularLocation>
        <location evidence="2">Secreted</location>
    </subcellularLocation>
</comment>
<dbReference type="AlphaFoldDB" id="A0A080ZNT0"/>
<keyword evidence="5 8" id="KW-0732">Signal</keyword>
<proteinExistence type="inferred from homology"/>
<dbReference type="EMBL" id="ANJA01002723">
    <property type="protein sequence ID" value="ETO68291.1"/>
    <property type="molecule type" value="Genomic_DNA"/>
</dbReference>
<evidence type="ECO:0000256" key="2">
    <source>
        <dbReference type="ARBA" id="ARBA00004613"/>
    </source>
</evidence>
<evidence type="ECO:0000256" key="1">
    <source>
        <dbReference type="ARBA" id="ARBA00004340"/>
    </source>
</evidence>
<evidence type="ECO:0000256" key="3">
    <source>
        <dbReference type="ARBA" id="ARBA00010400"/>
    </source>
</evidence>
<evidence type="ECO:0000259" key="9">
    <source>
        <dbReference type="Pfam" id="PF22748"/>
    </source>
</evidence>
<feature type="signal peptide" evidence="8">
    <location>
        <begin position="1"/>
        <end position="20"/>
    </location>
</feature>